<dbReference type="eggNOG" id="COG1028">
    <property type="taxonomic scope" value="Bacteria"/>
</dbReference>
<accession>D2AYW1</accession>
<dbReference type="KEGG" id="sro:Sros_8249"/>
<keyword evidence="10" id="KW-1185">Reference proteome</keyword>
<dbReference type="Pfam" id="PF08659">
    <property type="entry name" value="KR"/>
    <property type="match status" value="1"/>
</dbReference>
<dbReference type="SMART" id="SM00825">
    <property type="entry name" value="PKS_KS"/>
    <property type="match status" value="1"/>
</dbReference>
<dbReference type="Pfam" id="PF21089">
    <property type="entry name" value="PKS_DH_N"/>
    <property type="match status" value="1"/>
</dbReference>
<dbReference type="Proteomes" id="UP000002029">
    <property type="component" value="Chromosome"/>
</dbReference>
<dbReference type="Pfam" id="PF14765">
    <property type="entry name" value="PS-DH"/>
    <property type="match status" value="1"/>
</dbReference>
<feature type="active site" description="Proton acceptor; for dehydratase activity" evidence="4">
    <location>
        <position position="1113"/>
    </location>
</feature>
<dbReference type="SMART" id="SM00822">
    <property type="entry name" value="PKS_KR"/>
    <property type="match status" value="1"/>
</dbReference>
<dbReference type="InterPro" id="IPR014031">
    <property type="entry name" value="Ketoacyl_synth_C"/>
</dbReference>
<evidence type="ECO:0000256" key="2">
    <source>
        <dbReference type="ARBA" id="ARBA00022553"/>
    </source>
</evidence>
<dbReference type="InterPro" id="IPR020841">
    <property type="entry name" value="PKS_Beta-ketoAc_synthase_dom"/>
</dbReference>
<feature type="compositionally biased region" description="Basic and acidic residues" evidence="6">
    <location>
        <begin position="734"/>
        <end position="746"/>
    </location>
</feature>
<comment type="similarity">
    <text evidence="5">Belongs to the thiolase-like superfamily. Beta-ketoacyl-ACP synthases family.</text>
</comment>
<dbReference type="InterPro" id="IPR050091">
    <property type="entry name" value="PKS_NRPS_Biosynth_Enz"/>
</dbReference>
<feature type="domain" description="PKS/mFAS DH" evidence="8">
    <location>
        <begin position="1067"/>
        <end position="1350"/>
    </location>
</feature>
<dbReference type="InterPro" id="IPR057326">
    <property type="entry name" value="KR_dom"/>
</dbReference>
<evidence type="ECO:0000256" key="6">
    <source>
        <dbReference type="SAM" id="MobiDB-lite"/>
    </source>
</evidence>
<dbReference type="OrthoDB" id="4537517at2"/>
<dbReference type="HOGENOM" id="CLU_248663_0_0_11"/>
<dbReference type="InterPro" id="IPR014030">
    <property type="entry name" value="Ketoacyl_synth_N"/>
</dbReference>
<dbReference type="GO" id="GO:0004312">
    <property type="term" value="F:fatty acid synthase activity"/>
    <property type="evidence" value="ECO:0007669"/>
    <property type="project" value="TreeGrafter"/>
</dbReference>
<dbReference type="InterPro" id="IPR020807">
    <property type="entry name" value="PKS_DH"/>
</dbReference>
<dbReference type="RefSeq" id="WP_012894628.1">
    <property type="nucleotide sequence ID" value="NC_013595.1"/>
</dbReference>
<dbReference type="PROSITE" id="PS52004">
    <property type="entry name" value="KS3_2"/>
    <property type="match status" value="1"/>
</dbReference>
<dbReference type="PANTHER" id="PTHR43775:SF37">
    <property type="entry name" value="SI:DKEY-61P9.11"/>
    <property type="match status" value="1"/>
</dbReference>
<dbReference type="PROSITE" id="PS52019">
    <property type="entry name" value="PKS_MFAS_DH"/>
    <property type="match status" value="1"/>
</dbReference>
<dbReference type="Gene3D" id="3.40.47.10">
    <property type="match status" value="1"/>
</dbReference>
<dbReference type="PROSITE" id="PS00098">
    <property type="entry name" value="THIOLASE_1"/>
    <property type="match status" value="1"/>
</dbReference>
<dbReference type="InterPro" id="IPR049551">
    <property type="entry name" value="PKS_DH_C"/>
</dbReference>
<dbReference type="PANTHER" id="PTHR43775">
    <property type="entry name" value="FATTY ACID SYNTHASE"/>
    <property type="match status" value="1"/>
</dbReference>
<dbReference type="InterPro" id="IPR013968">
    <property type="entry name" value="PKS_KR"/>
</dbReference>
<feature type="region of interest" description="Disordered" evidence="6">
    <location>
        <begin position="480"/>
        <end position="508"/>
    </location>
</feature>
<dbReference type="InterPro" id="IPR042104">
    <property type="entry name" value="PKS_dehydratase_sf"/>
</dbReference>
<dbReference type="InterPro" id="IPR049900">
    <property type="entry name" value="PKS_mFAS_DH"/>
</dbReference>
<sequence>MSVAIVGLACTYPDAPDPGALWEAVVSRRRAFRRLPVERLDLADHHSPDRSAPDRTHSTRAALIEGWEFDRAAFGVPDPVHRVTDPAHWLALDTASRALADAGSPGGEGLDRDRVAVVVGDTLTGEVARTSALRLRWPYVRRVLSSALAELPEETTARLLAQAEAEYLRPLPEISGESLAGTVAARICNHFDLRGGGYTVNGGCASSLLAVITACRSLLDGSVDFALAGGVDLGLDPFELVGLAKAGALAGERMRIYDTRSDGFWPGEGCGIVALARTADARAAGLRIHAEITGWGVSCDGGDGVARPGADARPEADGRLLALRRAYAHARVSPAAVALFEGAGAGDDTVELTALTRLLADAARLSDAARRAVTGSGAPGRAATGPGAVRGAAIGSVSANIGHTGAAAGVAGLIKATLGIASGVLPPTTGCGSPHPLLTAPGAPLRVLAVPEPWPAGPRHAGVSATGSGGVNAHLVLTAPVPTGGDSRPTTPEAVPGAAPRRRVTDGPSREEPVVFAFSGEGLEAVRPVLERVADQAARWSEAELCDLAYALGTVPAGPSRIAIVAGSAEQLAERAALALDWLDGAQSGLPATLPGVYLGPDAQDGTAPPSPAGVPSAEAAAALWAAMAIPDLTALYGDHPARPVDIWRDRVFISGPCPAVPYGGSEATPREDAEEGDDPDGRACRERADAGPVAGVARWVRCFADDPATAERPVPAGTGEARPGGQTPPAPNGKDRPGNGKDRPGKGKGRRGVRLGAEDGEAPVRRVVIDDPLRPGAVGTLVTAVREAIAGGEGLAVLCEGDALAGFLASLGREHPGLGLDAGRPSGRVPLTLDGQGPLPVGPGDVVLVSGGGEGIAVACAMALAEASGCGLALLGRGRPGRDAIPAGDLEELARRGVRYGCATADAGDAGEAAHAVRELESALGPVTMVIHQADADRPDRFTDLAAEDAERHAEDAERHIVSGLTGLDNLLAATTPRRVVTFGSVAGRYGLAGGSHRALAEGLLRERAGRIGGLHIDWPVWTGTGHERRPGAAGAEVTAITPQEGVELFLTLLRTGNLPPSVAVHGRLGGPAAPCPAGGRFLDEVRVHVPGVELVADSRLSLSSDSYLDDHRIDGLAVLPAVVALEAMAQAAGVLAGRPLDEAGQMTFDRPVAVPDEGGTTIRVCALRHGQTVEVVVRSEETEFRVDHFRAVFPVDPADETLAVPQLNRDGAEPLDAGELYGALCFHTGRFQRVRELTLVEARGCRGELHGDDPDGWFEDRPVLGSPGLSDATIHALQACVPHRRLLPVGGERLVVRPSQGDVRLHATERHHDGGEYVWDVTATDVRGRLVAAWTGLRMKDVGPLPRRDPWPPNLLAVYLQRAAVALGLDPALHVTMDGGTSHSRLGDLVLGVDGPAHCSWERVGRARGTLGPASVSLIDELRPCCDEPEETVTTRIWTALQCLSGAGRPPTTPLTVVDGHEGGWLLLRAGADLIASTVVRVRGVEEPVAVSIMTGERR</sequence>
<evidence type="ECO:0000256" key="4">
    <source>
        <dbReference type="PROSITE-ProRule" id="PRU01363"/>
    </source>
</evidence>
<dbReference type="eggNOG" id="COG3321">
    <property type="taxonomic scope" value="Bacteria"/>
</dbReference>
<dbReference type="STRING" id="479432.Sros_8249"/>
<feature type="active site" description="Proton donor; for dehydratase activity" evidence="4">
    <location>
        <position position="1273"/>
    </location>
</feature>
<evidence type="ECO:0000256" key="3">
    <source>
        <dbReference type="ARBA" id="ARBA00022679"/>
    </source>
</evidence>
<dbReference type="GO" id="GO:0006633">
    <property type="term" value="P:fatty acid biosynthetic process"/>
    <property type="evidence" value="ECO:0007669"/>
    <property type="project" value="TreeGrafter"/>
</dbReference>
<protein>
    <submittedName>
        <fullName evidence="9">Polyketide synthase modules and related protein-like protein</fullName>
    </submittedName>
</protein>
<dbReference type="Gene3D" id="3.10.129.110">
    <property type="entry name" value="Polyketide synthase dehydratase"/>
    <property type="match status" value="1"/>
</dbReference>
<name>D2AYW1_STRRD</name>
<feature type="region of interest" description="Disordered" evidence="6">
    <location>
        <begin position="711"/>
        <end position="760"/>
    </location>
</feature>
<evidence type="ECO:0000259" key="8">
    <source>
        <dbReference type="PROSITE" id="PS52019"/>
    </source>
</evidence>
<dbReference type="Gene3D" id="3.30.70.3290">
    <property type="match status" value="1"/>
</dbReference>
<dbReference type="SMART" id="SM00826">
    <property type="entry name" value="PKS_DH"/>
    <property type="match status" value="1"/>
</dbReference>
<dbReference type="SUPFAM" id="SSF51735">
    <property type="entry name" value="NAD(P)-binding Rossmann-fold domains"/>
    <property type="match status" value="1"/>
</dbReference>
<dbReference type="InterPro" id="IPR049552">
    <property type="entry name" value="PKS_DH_N"/>
</dbReference>
<evidence type="ECO:0000313" key="10">
    <source>
        <dbReference type="Proteomes" id="UP000002029"/>
    </source>
</evidence>
<feature type="region of interest" description="N-terminal hotdog fold" evidence="4">
    <location>
        <begin position="1067"/>
        <end position="1202"/>
    </location>
</feature>
<organism evidence="9 10">
    <name type="scientific">Streptosporangium roseum (strain ATCC 12428 / DSM 43021 / JCM 3005 / KCTC 9067 / NCIMB 10171 / NRRL 2505 / NI 9100)</name>
    <dbReference type="NCBI Taxonomy" id="479432"/>
    <lineage>
        <taxon>Bacteria</taxon>
        <taxon>Bacillati</taxon>
        <taxon>Actinomycetota</taxon>
        <taxon>Actinomycetes</taxon>
        <taxon>Streptosporangiales</taxon>
        <taxon>Streptosporangiaceae</taxon>
        <taxon>Streptosporangium</taxon>
    </lineage>
</organism>
<dbReference type="InterPro" id="IPR036291">
    <property type="entry name" value="NAD(P)-bd_dom_sf"/>
</dbReference>
<proteinExistence type="inferred from homology"/>
<dbReference type="InterPro" id="IPR020615">
    <property type="entry name" value="Thiolase_acyl_enz_int_AS"/>
</dbReference>
<reference evidence="9 10" key="1">
    <citation type="journal article" date="2010" name="Stand. Genomic Sci.">
        <title>Complete genome sequence of Streptosporangium roseum type strain (NI 9100).</title>
        <authorList>
            <person name="Nolan M."/>
            <person name="Sikorski J."/>
            <person name="Jando M."/>
            <person name="Lucas S."/>
            <person name="Lapidus A."/>
            <person name="Glavina Del Rio T."/>
            <person name="Chen F."/>
            <person name="Tice H."/>
            <person name="Pitluck S."/>
            <person name="Cheng J.F."/>
            <person name="Chertkov O."/>
            <person name="Sims D."/>
            <person name="Meincke L."/>
            <person name="Brettin T."/>
            <person name="Han C."/>
            <person name="Detter J.C."/>
            <person name="Bruce D."/>
            <person name="Goodwin L."/>
            <person name="Land M."/>
            <person name="Hauser L."/>
            <person name="Chang Y.J."/>
            <person name="Jeffries C.D."/>
            <person name="Ivanova N."/>
            <person name="Mavromatis K."/>
            <person name="Mikhailova N."/>
            <person name="Chen A."/>
            <person name="Palaniappan K."/>
            <person name="Chain P."/>
            <person name="Rohde M."/>
            <person name="Goker M."/>
            <person name="Bristow J."/>
            <person name="Eisen J.A."/>
            <person name="Markowitz V."/>
            <person name="Hugenholtz P."/>
            <person name="Kyrpides N.C."/>
            <person name="Klenk H.P."/>
        </authorList>
    </citation>
    <scope>NUCLEOTIDE SEQUENCE [LARGE SCALE GENOMIC DNA]</scope>
    <source>
        <strain evidence="10">ATCC 12428 / DSM 43021 / JCM 3005 / NI 9100</strain>
    </source>
</reference>
<dbReference type="EMBL" id="CP001814">
    <property type="protein sequence ID" value="ACZ90898.1"/>
    <property type="molecule type" value="Genomic_DNA"/>
</dbReference>
<evidence type="ECO:0000256" key="5">
    <source>
        <dbReference type="RuleBase" id="RU003694"/>
    </source>
</evidence>
<feature type="region of interest" description="C-terminal hotdog fold" evidence="4">
    <location>
        <begin position="1214"/>
        <end position="1350"/>
    </location>
</feature>
<feature type="region of interest" description="Disordered" evidence="6">
    <location>
        <begin position="660"/>
        <end position="687"/>
    </location>
</feature>
<keyword evidence="2" id="KW-0597">Phosphoprotein</keyword>
<keyword evidence="1" id="KW-0596">Phosphopantetheine</keyword>
<keyword evidence="3 5" id="KW-0808">Transferase</keyword>
<evidence type="ECO:0000259" key="7">
    <source>
        <dbReference type="PROSITE" id="PS52004"/>
    </source>
</evidence>
<evidence type="ECO:0000313" key="9">
    <source>
        <dbReference type="EMBL" id="ACZ90898.1"/>
    </source>
</evidence>
<evidence type="ECO:0000256" key="1">
    <source>
        <dbReference type="ARBA" id="ARBA00022450"/>
    </source>
</evidence>
<dbReference type="Gene3D" id="3.40.50.720">
    <property type="entry name" value="NAD(P)-binding Rossmann-like Domain"/>
    <property type="match status" value="1"/>
</dbReference>
<feature type="domain" description="Ketosynthase family 3 (KS3)" evidence="7">
    <location>
        <begin position="1"/>
        <end position="479"/>
    </location>
</feature>
<dbReference type="InterPro" id="IPR016039">
    <property type="entry name" value="Thiolase-like"/>
</dbReference>
<gene>
    <name evidence="9" type="ordered locus">Sros_8249</name>
</gene>
<dbReference type="SUPFAM" id="SSF53901">
    <property type="entry name" value="Thiolase-like"/>
    <property type="match status" value="2"/>
</dbReference>
<dbReference type="Pfam" id="PF00109">
    <property type="entry name" value="ketoacyl-synt"/>
    <property type="match status" value="1"/>
</dbReference>
<dbReference type="Pfam" id="PF02801">
    <property type="entry name" value="Ketoacyl-synt_C"/>
    <property type="match status" value="1"/>
</dbReference>
<dbReference type="CDD" id="cd00833">
    <property type="entry name" value="PKS"/>
    <property type="match status" value="1"/>
</dbReference>